<sequence>MSTPEPTDLPEHDALLQVAQSVLLPLARLLVARGVHFAAVEEQLKQAFVAAAREAALVATPDALPHRLVSRLSTATGINRREVTRLVHAEPRVASPRRSLAAEVYSHWLTNPVYRDMDGSPSVLPRQGARPSFETLAREITSDVHPRSLLDDMVRLGFAELSGEGDRVQAVPNAFVPRGDAVRAYQILGSNVGDHLRGAVTNVLGDGRQHFDQAIVADGLSDESIQTVRKLIVAQWRSLFDQMVPALERLIEEDKALPTEAARQRLLLGLYSFNEPEPPAQAGGETDEQPT</sequence>
<dbReference type="InterPro" id="IPR045445">
    <property type="entry name" value="DUF6502"/>
</dbReference>
<evidence type="ECO:0000313" key="2">
    <source>
        <dbReference type="Proteomes" id="UP001204851"/>
    </source>
</evidence>
<dbReference type="RefSeq" id="WP_252768880.1">
    <property type="nucleotide sequence ID" value="NZ_JAMXMC010000003.1"/>
</dbReference>
<keyword evidence="2" id="KW-1185">Reference proteome</keyword>
<comment type="caution">
    <text evidence="1">The sequence shown here is derived from an EMBL/GenBank/DDBJ whole genome shotgun (WGS) entry which is preliminary data.</text>
</comment>
<name>A0ABT1BJP2_9BURK</name>
<gene>
    <name evidence="1" type="ORF">M0L44_06755</name>
</gene>
<evidence type="ECO:0000313" key="1">
    <source>
        <dbReference type="EMBL" id="MCO5976416.1"/>
    </source>
</evidence>
<dbReference type="EMBL" id="JAMXMC010000003">
    <property type="protein sequence ID" value="MCO5976416.1"/>
    <property type="molecule type" value="Genomic_DNA"/>
</dbReference>
<protein>
    <submittedName>
        <fullName evidence="1">DUF6502 family protein</fullName>
    </submittedName>
</protein>
<reference evidence="1 2" key="1">
    <citation type="submission" date="2022-06" db="EMBL/GenBank/DDBJ databases">
        <title>Ideonella sp. NS12-5 Genome sequencing and assembly.</title>
        <authorList>
            <person name="Jung Y."/>
        </authorList>
    </citation>
    <scope>NUCLEOTIDE SEQUENCE [LARGE SCALE GENOMIC DNA]</scope>
    <source>
        <strain evidence="1 2">NS12-5</strain>
    </source>
</reference>
<dbReference type="Pfam" id="PF20112">
    <property type="entry name" value="DUF6502"/>
    <property type="match status" value="1"/>
</dbReference>
<accession>A0ABT1BJP2</accession>
<dbReference type="Proteomes" id="UP001204851">
    <property type="component" value="Unassembled WGS sequence"/>
</dbReference>
<organism evidence="1 2">
    <name type="scientific">Ideonella oryzae</name>
    <dbReference type="NCBI Taxonomy" id="2937441"/>
    <lineage>
        <taxon>Bacteria</taxon>
        <taxon>Pseudomonadati</taxon>
        <taxon>Pseudomonadota</taxon>
        <taxon>Betaproteobacteria</taxon>
        <taxon>Burkholderiales</taxon>
        <taxon>Sphaerotilaceae</taxon>
        <taxon>Ideonella</taxon>
    </lineage>
</organism>
<proteinExistence type="predicted"/>